<protein>
    <submittedName>
        <fullName evidence="1">Uncharacterized protein</fullName>
    </submittedName>
</protein>
<accession>A0A368H1H3</accession>
<dbReference type="OrthoDB" id="6020750at2759"/>
<sequence length="113" mass="12835">MDCLDDVSPQLEQLLLDNEPLSQHTMKLMAHTEKSNCVFCSVEKNRDSHYSSRCCKFADLVYRTVQASNLPLYLKCLKPSHGDDCKVICVGCGLSHNQLLCNSKRPYVANRRN</sequence>
<evidence type="ECO:0000313" key="1">
    <source>
        <dbReference type="EMBL" id="RCN49100.1"/>
    </source>
</evidence>
<dbReference type="Proteomes" id="UP000252519">
    <property type="component" value="Unassembled WGS sequence"/>
</dbReference>
<keyword evidence="2" id="KW-1185">Reference proteome</keyword>
<dbReference type="AlphaFoldDB" id="A0A368H1H3"/>
<evidence type="ECO:0000313" key="2">
    <source>
        <dbReference type="Proteomes" id="UP000252519"/>
    </source>
</evidence>
<dbReference type="EMBL" id="JOJR01000038">
    <property type="protein sequence ID" value="RCN49100.1"/>
    <property type="molecule type" value="Genomic_DNA"/>
</dbReference>
<comment type="caution">
    <text evidence="1">The sequence shown here is derived from an EMBL/GenBank/DDBJ whole genome shotgun (WGS) entry which is preliminary data.</text>
</comment>
<name>A0A368H1H3_ANCCA</name>
<proteinExistence type="predicted"/>
<gene>
    <name evidence="1" type="ORF">ANCCAN_04845</name>
</gene>
<reference evidence="1 2" key="1">
    <citation type="submission" date="2014-10" db="EMBL/GenBank/DDBJ databases">
        <title>Draft genome of the hookworm Ancylostoma caninum.</title>
        <authorList>
            <person name="Mitreva M."/>
        </authorList>
    </citation>
    <scope>NUCLEOTIDE SEQUENCE [LARGE SCALE GENOMIC DNA]</scope>
    <source>
        <strain evidence="1 2">Baltimore</strain>
    </source>
</reference>
<organism evidence="1 2">
    <name type="scientific">Ancylostoma caninum</name>
    <name type="common">Dog hookworm</name>
    <dbReference type="NCBI Taxonomy" id="29170"/>
    <lineage>
        <taxon>Eukaryota</taxon>
        <taxon>Metazoa</taxon>
        <taxon>Ecdysozoa</taxon>
        <taxon>Nematoda</taxon>
        <taxon>Chromadorea</taxon>
        <taxon>Rhabditida</taxon>
        <taxon>Rhabditina</taxon>
        <taxon>Rhabditomorpha</taxon>
        <taxon>Strongyloidea</taxon>
        <taxon>Ancylostomatidae</taxon>
        <taxon>Ancylostomatinae</taxon>
        <taxon>Ancylostoma</taxon>
    </lineage>
</organism>